<keyword evidence="6" id="KW-0067">ATP-binding</keyword>
<dbReference type="Pfam" id="PF13246">
    <property type="entry name" value="Cation_ATPase"/>
    <property type="match status" value="1"/>
</dbReference>
<dbReference type="PANTHER" id="PTHR43294:SF21">
    <property type="entry name" value="CATION TRANSPORTING ATPASE"/>
    <property type="match status" value="1"/>
</dbReference>
<evidence type="ECO:0000259" key="12">
    <source>
        <dbReference type="SMART" id="SM00831"/>
    </source>
</evidence>
<dbReference type="Gene3D" id="1.20.1110.10">
    <property type="entry name" value="Calcium-transporting ATPase, transmembrane domain"/>
    <property type="match status" value="1"/>
</dbReference>
<dbReference type="GO" id="GO:0006883">
    <property type="term" value="P:intracellular sodium ion homeostasis"/>
    <property type="evidence" value="ECO:0007669"/>
    <property type="project" value="TreeGrafter"/>
</dbReference>
<dbReference type="SUPFAM" id="SSF81660">
    <property type="entry name" value="Metal cation-transporting ATPase, ATP-binding domain N"/>
    <property type="match status" value="1"/>
</dbReference>
<keyword evidence="3" id="KW-1003">Cell membrane</keyword>
<dbReference type="KEGG" id="dax:FDQ92_05900"/>
<organism evidence="13 14">
    <name type="scientific">Desulfoglaeba alkanexedens ALDC</name>
    <dbReference type="NCBI Taxonomy" id="980445"/>
    <lineage>
        <taxon>Bacteria</taxon>
        <taxon>Pseudomonadati</taxon>
        <taxon>Thermodesulfobacteriota</taxon>
        <taxon>Syntrophobacteria</taxon>
        <taxon>Syntrophobacterales</taxon>
        <taxon>Syntrophobacteraceae</taxon>
        <taxon>Desulfoglaeba</taxon>
    </lineage>
</organism>
<dbReference type="InterPro" id="IPR023299">
    <property type="entry name" value="ATPase_P-typ_cyto_dom_N"/>
</dbReference>
<dbReference type="Gene3D" id="3.40.1110.10">
    <property type="entry name" value="Calcium-transporting ATPase, cytoplasmic domain N"/>
    <property type="match status" value="1"/>
</dbReference>
<keyword evidence="9 11" id="KW-0472">Membrane</keyword>
<evidence type="ECO:0000256" key="5">
    <source>
        <dbReference type="ARBA" id="ARBA00022741"/>
    </source>
</evidence>
<evidence type="ECO:0000256" key="1">
    <source>
        <dbReference type="ARBA" id="ARBA00004651"/>
    </source>
</evidence>
<evidence type="ECO:0000256" key="10">
    <source>
        <dbReference type="SAM" id="MobiDB-lite"/>
    </source>
</evidence>
<dbReference type="SFLD" id="SFLDF00027">
    <property type="entry name" value="p-type_atpase"/>
    <property type="match status" value="1"/>
</dbReference>
<dbReference type="PROSITE" id="PS00154">
    <property type="entry name" value="ATPASE_E1_E2"/>
    <property type="match status" value="1"/>
</dbReference>
<dbReference type="GO" id="GO:0016887">
    <property type="term" value="F:ATP hydrolysis activity"/>
    <property type="evidence" value="ECO:0007669"/>
    <property type="project" value="InterPro"/>
</dbReference>
<feature type="transmembrane region" description="Helical" evidence="11">
    <location>
        <begin position="208"/>
        <end position="228"/>
    </location>
</feature>
<proteinExistence type="inferred from homology"/>
<dbReference type="SUPFAM" id="SSF56784">
    <property type="entry name" value="HAD-like"/>
    <property type="match status" value="1"/>
</dbReference>
<feature type="domain" description="Cation-transporting P-type ATPase N-terminal" evidence="12">
    <location>
        <begin position="134"/>
        <end position="208"/>
    </location>
</feature>
<reference evidence="13 14" key="2">
    <citation type="submission" date="2019-05" db="EMBL/GenBank/DDBJ databases">
        <authorList>
            <person name="Suflita J.M."/>
            <person name="Marks C.R."/>
        </authorList>
    </citation>
    <scope>NUCLEOTIDE SEQUENCE [LARGE SCALE GENOMIC DNA]</scope>
    <source>
        <strain evidence="13 14">ALDC</strain>
    </source>
</reference>
<evidence type="ECO:0000256" key="4">
    <source>
        <dbReference type="ARBA" id="ARBA00022692"/>
    </source>
</evidence>
<accession>A0A4P8L221</accession>
<evidence type="ECO:0000313" key="13">
    <source>
        <dbReference type="EMBL" id="QCQ21754.1"/>
    </source>
</evidence>
<dbReference type="PRINTS" id="PR00119">
    <property type="entry name" value="CATATPASE"/>
</dbReference>
<dbReference type="Pfam" id="PF00122">
    <property type="entry name" value="E1-E2_ATPase"/>
    <property type="match status" value="1"/>
</dbReference>
<keyword evidence="14" id="KW-1185">Reference proteome</keyword>
<name>A0A4P8L221_9BACT</name>
<evidence type="ECO:0000256" key="8">
    <source>
        <dbReference type="ARBA" id="ARBA00022989"/>
    </source>
</evidence>
<dbReference type="RefSeq" id="WP_137423723.1">
    <property type="nucleotide sequence ID" value="NZ_CP040098.1"/>
</dbReference>
<dbReference type="GO" id="GO:0005391">
    <property type="term" value="F:P-type sodium:potassium-exchanging transporter activity"/>
    <property type="evidence" value="ECO:0007669"/>
    <property type="project" value="TreeGrafter"/>
</dbReference>
<dbReference type="Pfam" id="PF19991">
    <property type="entry name" value="HMA_2"/>
    <property type="match status" value="1"/>
</dbReference>
<evidence type="ECO:0000256" key="2">
    <source>
        <dbReference type="ARBA" id="ARBA00005675"/>
    </source>
</evidence>
<evidence type="ECO:0000256" key="6">
    <source>
        <dbReference type="ARBA" id="ARBA00022840"/>
    </source>
</evidence>
<dbReference type="Pfam" id="PF00690">
    <property type="entry name" value="Cation_ATPase_N"/>
    <property type="match status" value="1"/>
</dbReference>
<dbReference type="Pfam" id="PF00689">
    <property type="entry name" value="Cation_ATPase_C"/>
    <property type="match status" value="1"/>
</dbReference>
<dbReference type="InterPro" id="IPR006068">
    <property type="entry name" value="ATPase_P-typ_cation-transptr_C"/>
</dbReference>
<dbReference type="NCBIfam" id="TIGR01494">
    <property type="entry name" value="ATPase_P-type"/>
    <property type="match status" value="2"/>
</dbReference>
<keyword evidence="5" id="KW-0547">Nucleotide-binding</keyword>
<keyword evidence="4 11" id="KW-0812">Transmembrane</keyword>
<dbReference type="SUPFAM" id="SSF81665">
    <property type="entry name" value="Calcium ATPase, transmembrane domain M"/>
    <property type="match status" value="1"/>
</dbReference>
<dbReference type="InterPro" id="IPR023298">
    <property type="entry name" value="ATPase_P-typ_TM_dom_sf"/>
</dbReference>
<dbReference type="InterPro" id="IPR004014">
    <property type="entry name" value="ATPase_P-typ_cation-transptr_N"/>
</dbReference>
<dbReference type="InterPro" id="IPR036412">
    <property type="entry name" value="HAD-like_sf"/>
</dbReference>
<dbReference type="GO" id="GO:0005524">
    <property type="term" value="F:ATP binding"/>
    <property type="evidence" value="ECO:0007669"/>
    <property type="project" value="UniProtKB-KW"/>
</dbReference>
<dbReference type="GO" id="GO:1902600">
    <property type="term" value="P:proton transmembrane transport"/>
    <property type="evidence" value="ECO:0007669"/>
    <property type="project" value="TreeGrafter"/>
</dbReference>
<evidence type="ECO:0000256" key="7">
    <source>
        <dbReference type="ARBA" id="ARBA00022967"/>
    </source>
</evidence>
<dbReference type="SMART" id="SM00831">
    <property type="entry name" value="Cation_ATPase_N"/>
    <property type="match status" value="1"/>
</dbReference>
<feature type="transmembrane region" description="Helical" evidence="11">
    <location>
        <begin position="377"/>
        <end position="400"/>
    </location>
</feature>
<evidence type="ECO:0000256" key="9">
    <source>
        <dbReference type="ARBA" id="ARBA00023136"/>
    </source>
</evidence>
<dbReference type="GO" id="GO:0005886">
    <property type="term" value="C:plasma membrane"/>
    <property type="evidence" value="ECO:0007669"/>
    <property type="project" value="UniProtKB-SubCell"/>
</dbReference>
<evidence type="ECO:0000313" key="14">
    <source>
        <dbReference type="Proteomes" id="UP000298602"/>
    </source>
</evidence>
<dbReference type="SFLD" id="SFLDG00002">
    <property type="entry name" value="C1.7:_P-type_atpase_like"/>
    <property type="match status" value="1"/>
</dbReference>
<dbReference type="Proteomes" id="UP000298602">
    <property type="component" value="Chromosome"/>
</dbReference>
<dbReference type="Gene3D" id="3.40.50.1000">
    <property type="entry name" value="HAD superfamily/HAD-like"/>
    <property type="match status" value="1"/>
</dbReference>
<dbReference type="PRINTS" id="PR00120">
    <property type="entry name" value="HATPASE"/>
</dbReference>
<keyword evidence="7" id="KW-1278">Translocase</keyword>
<keyword evidence="8 11" id="KW-1133">Transmembrane helix</keyword>
<dbReference type="InterPro" id="IPR050510">
    <property type="entry name" value="Cation_transp_ATPase_P-type"/>
</dbReference>
<dbReference type="GO" id="GO:0030007">
    <property type="term" value="P:intracellular potassium ion homeostasis"/>
    <property type="evidence" value="ECO:0007669"/>
    <property type="project" value="TreeGrafter"/>
</dbReference>
<gene>
    <name evidence="13" type="ORF">FDQ92_05900</name>
</gene>
<feature type="transmembrane region" description="Helical" evidence="11">
    <location>
        <begin position="181"/>
        <end position="202"/>
    </location>
</feature>
<dbReference type="InterPro" id="IPR018303">
    <property type="entry name" value="ATPase_P-typ_P_site"/>
</dbReference>
<dbReference type="InterPro" id="IPR023214">
    <property type="entry name" value="HAD_sf"/>
</dbReference>
<evidence type="ECO:0000256" key="11">
    <source>
        <dbReference type="SAM" id="Phobius"/>
    </source>
</evidence>
<sequence>MLKVVHDKVAGRIRLHVQGLRDSRTLKDYLEAGLRHRRGITHVSASTITGNVLLSFNSKQDHATIIDTVYQLLDGWTETPPSACSKESKTPPFERNPGGGPVQQAMRDRTPSGKTVAHQLLRRFKTESEYPSEPWHTKSVEEVAAVLDTHVTYGLSEEEAGRRLQTYGPNQLPEPSPRSKWTLFASQFLSLPVALLGTAAGLSVVTGGLFEAVAIMGVVVANAIIGYVTESESERTIQSLQKVVRPHASLVRAGRLRTIPAHELVPGDLIALSPGDFIPADARLVASDQLTVDESALTGESIPVAKTVDALLSANAPLSDRTNMVYMGTLVLSGRGLAIVVATGRHSEMGSIHILLQETTAPETPIERQLRQMGDHLVLFGLSICGFVFVVGLVRGYGLLMMLRTAVSLAAAAIPEGLPAAATTTFALAIRGMKEHGVLIRHLHAAETLGAVQVICFDKTGTITQNWMTVMALDCGRGRVDVRDGRFIWRDQEIEAAKDECLWRLLQVAALCNETEIENDSKKERSYKLRGSPTERAIMETALEAGLDIVAFRRSHPVLHTRHRAENRLFMSTTHQRPEGGRLLAVKGNPVEVLEQCAWRLEAGGTIVAISEEDRLQIQMENERMAGNALRVLGVAYATFDGDQPEDGLTWLGLIGMADPIREGVKELIAVFHQAGIDTIMITGDQSPTAQAVAQQLNLSRGKPLVILDSSEFWSLSPEMMEALATKAHAYSRVSPALKLQIVQALQLGNRVVAMTGDGINDGPALKAADIGIAMGRSGTDLAREVADVVLENDDLETLVTALADGRTIHTNIKKSVHYFLSTNFSEIMVMASAMAMGIGAPLNTMQLLWINTVSDIFPGLALALEPAEPDILKQPPREAQAPLFSKEDYRRMTWESATISAAAMGAYAYGIRRYGMGPAAGSLAFQSLTLGQLLHAFSCRSEHHSLFKEDARPPNPHLNWAMAGTLLLQACTFFVPSLRRLLGIPALNWLDAAVIGGTALASFLVNESTKTTKASGIQP</sequence>
<reference evidence="13 14" key="1">
    <citation type="submission" date="2019-05" db="EMBL/GenBank/DDBJ databases">
        <title>The Complete Genome Sequence of the n-alkane-degrading Desulfoglaeba alkanexedens ALDC reveals multiple alkylsuccinate synthase gene clusters.</title>
        <authorList>
            <person name="Callaghan A.V."/>
            <person name="Davidova I.A."/>
            <person name="Duncan K.E."/>
            <person name="Morris B."/>
            <person name="McInerney M.J."/>
        </authorList>
    </citation>
    <scope>NUCLEOTIDE SEQUENCE [LARGE SCALE GENOMIC DNA]</scope>
    <source>
        <strain evidence="13 14">ALDC</strain>
    </source>
</reference>
<dbReference type="PANTHER" id="PTHR43294">
    <property type="entry name" value="SODIUM/POTASSIUM-TRANSPORTING ATPASE SUBUNIT ALPHA"/>
    <property type="match status" value="1"/>
</dbReference>
<feature type="region of interest" description="Disordered" evidence="10">
    <location>
        <begin position="80"/>
        <end position="113"/>
    </location>
</feature>
<dbReference type="EMBL" id="CP040098">
    <property type="protein sequence ID" value="QCQ21754.1"/>
    <property type="molecule type" value="Genomic_DNA"/>
</dbReference>
<dbReference type="InterPro" id="IPR059000">
    <property type="entry name" value="ATPase_P-type_domA"/>
</dbReference>
<dbReference type="GO" id="GO:0036376">
    <property type="term" value="P:sodium ion export across plasma membrane"/>
    <property type="evidence" value="ECO:0007669"/>
    <property type="project" value="TreeGrafter"/>
</dbReference>
<protein>
    <submittedName>
        <fullName evidence="13">Cation-transporting P-type ATPase</fullName>
    </submittedName>
</protein>
<dbReference type="GO" id="GO:1990573">
    <property type="term" value="P:potassium ion import across plasma membrane"/>
    <property type="evidence" value="ECO:0007669"/>
    <property type="project" value="TreeGrafter"/>
</dbReference>
<dbReference type="SUPFAM" id="SSF81653">
    <property type="entry name" value="Calcium ATPase, transduction domain A"/>
    <property type="match status" value="1"/>
</dbReference>
<dbReference type="Gene3D" id="2.70.150.10">
    <property type="entry name" value="Calcium-transporting ATPase, cytoplasmic transduction domain A"/>
    <property type="match status" value="1"/>
</dbReference>
<dbReference type="AlphaFoldDB" id="A0A4P8L221"/>
<dbReference type="InterPro" id="IPR044492">
    <property type="entry name" value="P_typ_ATPase_HD_dom"/>
</dbReference>
<comment type="subcellular location">
    <subcellularLocation>
        <location evidence="1">Cell membrane</location>
        <topology evidence="1">Multi-pass membrane protein</topology>
    </subcellularLocation>
</comment>
<dbReference type="SFLD" id="SFLDS00003">
    <property type="entry name" value="Haloacid_Dehalogenase"/>
    <property type="match status" value="1"/>
</dbReference>
<evidence type="ECO:0000256" key="3">
    <source>
        <dbReference type="ARBA" id="ARBA00022475"/>
    </source>
</evidence>
<dbReference type="InterPro" id="IPR001757">
    <property type="entry name" value="P_typ_ATPase"/>
</dbReference>
<dbReference type="InterPro" id="IPR008250">
    <property type="entry name" value="ATPase_P-typ_transduc_dom_A_sf"/>
</dbReference>
<comment type="similarity">
    <text evidence="2">Belongs to the cation transport ATPase (P-type) (TC 3.A.3) family. Type IIA subfamily.</text>
</comment>
<dbReference type="OrthoDB" id="5496529at2"/>